<dbReference type="EMBL" id="PQ287320">
    <property type="protein sequence ID" value="XHV10816.1"/>
    <property type="molecule type" value="Genomic_DNA"/>
</dbReference>
<dbReference type="InterPro" id="IPR003615">
    <property type="entry name" value="HNH_nuc"/>
</dbReference>
<name>A0AB74UHA1_9VIRU</name>
<protein>
    <recommendedName>
        <fullName evidence="1">HNH domain-containing protein</fullName>
    </recommendedName>
</protein>
<sequence length="183" mass="20813">MGRVGPRWRTPGDFWTIPLAAEGLAHVLYPGHAEIVRGNVTGRLRSNRLRRLCEAQRWACCYCYGRMRLPVECCQGDPDMATLEHLHRVTDGGGGRWDNLVAACAACNSHRGGFTPLKWWKVRQRLLPLWAPCTPMTSEARYNLRGYGALRGARLDNQIRLFFARQPILVVWRDSVDRATIPD</sequence>
<proteinExistence type="predicted"/>
<dbReference type="CDD" id="cd00085">
    <property type="entry name" value="HNHc"/>
    <property type="match status" value="1"/>
</dbReference>
<gene>
    <name evidence="2" type="ORF">BL57_344</name>
</gene>
<dbReference type="GO" id="GO:0008270">
    <property type="term" value="F:zinc ion binding"/>
    <property type="evidence" value="ECO:0007669"/>
    <property type="project" value="InterPro"/>
</dbReference>
<dbReference type="GO" id="GO:0003676">
    <property type="term" value="F:nucleic acid binding"/>
    <property type="evidence" value="ECO:0007669"/>
    <property type="project" value="InterPro"/>
</dbReference>
<dbReference type="Pfam" id="PF01844">
    <property type="entry name" value="HNH"/>
    <property type="match status" value="1"/>
</dbReference>
<evidence type="ECO:0000313" key="2">
    <source>
        <dbReference type="EMBL" id="XHV10816.1"/>
    </source>
</evidence>
<feature type="domain" description="HNH" evidence="1">
    <location>
        <begin position="78"/>
        <end position="112"/>
    </location>
</feature>
<dbReference type="GO" id="GO:0004519">
    <property type="term" value="F:endonuclease activity"/>
    <property type="evidence" value="ECO:0007669"/>
    <property type="project" value="InterPro"/>
</dbReference>
<dbReference type="InterPro" id="IPR002711">
    <property type="entry name" value="HNH"/>
</dbReference>
<dbReference type="Gene3D" id="1.10.30.50">
    <property type="match status" value="1"/>
</dbReference>
<evidence type="ECO:0000259" key="1">
    <source>
        <dbReference type="Pfam" id="PF01844"/>
    </source>
</evidence>
<accession>A0AB74UHA1</accession>
<organism evidence="2">
    <name type="scientific">Caulobacter phage BL57</name>
    <dbReference type="NCBI Taxonomy" id="3348355"/>
    <lineage>
        <taxon>Viruses</taxon>
    </lineage>
</organism>
<reference evidence="2" key="1">
    <citation type="submission" date="2024-10" db="EMBL/GenBank/DDBJ databases">
        <title>Genetic diversity among independent isolates of the Dolichocephalovirinae subfamily.</title>
        <authorList>
            <person name="Ely B."/>
            <person name="Thomas Q."/>
            <person name="Mohammadi T."/>
        </authorList>
    </citation>
    <scope>NUCLEOTIDE SEQUENCE</scope>
</reference>